<organism evidence="2 3">
    <name type="scientific">Datura stramonium</name>
    <name type="common">Jimsonweed</name>
    <name type="synonym">Common thornapple</name>
    <dbReference type="NCBI Taxonomy" id="4076"/>
    <lineage>
        <taxon>Eukaryota</taxon>
        <taxon>Viridiplantae</taxon>
        <taxon>Streptophyta</taxon>
        <taxon>Embryophyta</taxon>
        <taxon>Tracheophyta</taxon>
        <taxon>Spermatophyta</taxon>
        <taxon>Magnoliopsida</taxon>
        <taxon>eudicotyledons</taxon>
        <taxon>Gunneridae</taxon>
        <taxon>Pentapetalae</taxon>
        <taxon>asterids</taxon>
        <taxon>lamiids</taxon>
        <taxon>Solanales</taxon>
        <taxon>Solanaceae</taxon>
        <taxon>Solanoideae</taxon>
        <taxon>Datureae</taxon>
        <taxon>Datura</taxon>
    </lineage>
</organism>
<name>A0ABS8VKG2_DATST</name>
<evidence type="ECO:0000313" key="3">
    <source>
        <dbReference type="Proteomes" id="UP000823775"/>
    </source>
</evidence>
<evidence type="ECO:0000313" key="2">
    <source>
        <dbReference type="EMBL" id="MCD9646628.1"/>
    </source>
</evidence>
<proteinExistence type="predicted"/>
<feature type="non-terminal residue" evidence="2">
    <location>
        <position position="72"/>
    </location>
</feature>
<accession>A0ABS8VKG2</accession>
<dbReference type="EMBL" id="JACEIK010004871">
    <property type="protein sequence ID" value="MCD9646628.1"/>
    <property type="molecule type" value="Genomic_DNA"/>
</dbReference>
<keyword evidence="3" id="KW-1185">Reference proteome</keyword>
<reference evidence="2 3" key="1">
    <citation type="journal article" date="2021" name="BMC Genomics">
        <title>Datura genome reveals duplications of psychoactive alkaloid biosynthetic genes and high mutation rate following tissue culture.</title>
        <authorList>
            <person name="Rajewski A."/>
            <person name="Carter-House D."/>
            <person name="Stajich J."/>
            <person name="Litt A."/>
        </authorList>
    </citation>
    <scope>NUCLEOTIDE SEQUENCE [LARGE SCALE GENOMIC DNA]</scope>
    <source>
        <strain evidence="2">AR-01</strain>
    </source>
</reference>
<sequence length="72" mass="7990">ADIIITLSTKTNKDAPVIKRAKYIGNKTPPTPSASTPTSVDPFHIAEFHNPTPPDFLNIAQRDKIHEDQLVR</sequence>
<gene>
    <name evidence="2" type="ORF">HAX54_036637</name>
</gene>
<protein>
    <submittedName>
        <fullName evidence="2">Uncharacterized protein</fullName>
    </submittedName>
</protein>
<dbReference type="Proteomes" id="UP000823775">
    <property type="component" value="Unassembled WGS sequence"/>
</dbReference>
<feature type="region of interest" description="Disordered" evidence="1">
    <location>
        <begin position="22"/>
        <end position="57"/>
    </location>
</feature>
<evidence type="ECO:0000256" key="1">
    <source>
        <dbReference type="SAM" id="MobiDB-lite"/>
    </source>
</evidence>
<comment type="caution">
    <text evidence="2">The sequence shown here is derived from an EMBL/GenBank/DDBJ whole genome shotgun (WGS) entry which is preliminary data.</text>
</comment>
<feature type="non-terminal residue" evidence="2">
    <location>
        <position position="1"/>
    </location>
</feature>